<dbReference type="RefSeq" id="WP_044212287.1">
    <property type="nucleotide sequence ID" value="NZ_BAMD01000008.1"/>
</dbReference>
<dbReference type="eggNOG" id="COG1277">
    <property type="taxonomic scope" value="Bacteria"/>
</dbReference>
<dbReference type="EMBL" id="BAMD01000008">
    <property type="protein sequence ID" value="GAF02313.1"/>
    <property type="molecule type" value="Genomic_DNA"/>
</dbReference>
<dbReference type="Pfam" id="PF25275">
    <property type="entry name" value="Golvesin_C"/>
    <property type="match status" value="1"/>
</dbReference>
<comment type="caution">
    <text evidence="3">The sequence shown here is derived from an EMBL/GenBank/DDBJ whole genome shotgun (WGS) entry which is preliminary data.</text>
</comment>
<keyword evidence="4" id="KW-1185">Reference proteome</keyword>
<accession>W7Y413</accession>
<dbReference type="AlphaFoldDB" id="W7Y413"/>
<gene>
    <name evidence="3" type="ORF">JCM21142_3947</name>
</gene>
<feature type="transmembrane region" description="Helical" evidence="1">
    <location>
        <begin position="122"/>
        <end position="139"/>
    </location>
</feature>
<keyword evidence="1" id="KW-0472">Membrane</keyword>
<dbReference type="STRING" id="869213.GCA_000517085_01191"/>
<feature type="transmembrane region" description="Helical" evidence="1">
    <location>
        <begin position="171"/>
        <end position="192"/>
    </location>
</feature>
<organism evidence="3 4">
    <name type="scientific">Saccharicrinis fermentans DSM 9555 = JCM 21142</name>
    <dbReference type="NCBI Taxonomy" id="869213"/>
    <lineage>
        <taxon>Bacteria</taxon>
        <taxon>Pseudomonadati</taxon>
        <taxon>Bacteroidota</taxon>
        <taxon>Bacteroidia</taxon>
        <taxon>Marinilabiliales</taxon>
        <taxon>Marinilabiliaceae</taxon>
        <taxon>Saccharicrinis</taxon>
    </lineage>
</organism>
<evidence type="ECO:0000313" key="4">
    <source>
        <dbReference type="Proteomes" id="UP000019402"/>
    </source>
</evidence>
<dbReference type="Proteomes" id="UP000019402">
    <property type="component" value="Unassembled WGS sequence"/>
</dbReference>
<reference evidence="3 4" key="1">
    <citation type="journal article" date="2014" name="Genome Announc.">
        <title>Draft Genome Sequence of Cytophaga fermentans JCM 21142T, a Facultative Anaerobe Isolated from Marine Mud.</title>
        <authorList>
            <person name="Starns D."/>
            <person name="Oshima K."/>
            <person name="Suda W."/>
            <person name="Iino T."/>
            <person name="Yuki M."/>
            <person name="Inoue J."/>
            <person name="Kitamura K."/>
            <person name="Iida T."/>
            <person name="Darby A."/>
            <person name="Hattori M."/>
            <person name="Ohkuma M."/>
        </authorList>
    </citation>
    <scope>NUCLEOTIDE SEQUENCE [LARGE SCALE GENOMIC DNA]</scope>
    <source>
        <strain evidence="3 4">JCM 21142</strain>
    </source>
</reference>
<feature type="transmembrane region" description="Helical" evidence="1">
    <location>
        <begin position="93"/>
        <end position="115"/>
    </location>
</feature>
<proteinExistence type="predicted"/>
<evidence type="ECO:0000256" key="1">
    <source>
        <dbReference type="SAM" id="Phobius"/>
    </source>
</evidence>
<evidence type="ECO:0000313" key="3">
    <source>
        <dbReference type="EMBL" id="GAF02313.1"/>
    </source>
</evidence>
<protein>
    <submittedName>
        <fullName evidence="3">ABC-2 family transporter protein</fullName>
    </submittedName>
</protein>
<feature type="transmembrane region" description="Helical" evidence="1">
    <location>
        <begin position="52"/>
        <end position="81"/>
    </location>
</feature>
<evidence type="ECO:0000259" key="2">
    <source>
        <dbReference type="Pfam" id="PF25275"/>
    </source>
</evidence>
<feature type="domain" description="Golvesin/Xly CBD-like" evidence="2">
    <location>
        <begin position="937"/>
        <end position="1055"/>
    </location>
</feature>
<keyword evidence="1" id="KW-0812">Transmembrane</keyword>
<feature type="transmembrane region" description="Helical" evidence="1">
    <location>
        <begin position="204"/>
        <end position="225"/>
    </location>
</feature>
<name>W7Y413_9BACT</name>
<keyword evidence="1" id="KW-1133">Transmembrane helix</keyword>
<feature type="transmembrane region" description="Helical" evidence="1">
    <location>
        <begin position="12"/>
        <end position="31"/>
    </location>
</feature>
<dbReference type="InterPro" id="IPR033803">
    <property type="entry name" value="CBD-like_Golvesin-Xly"/>
</dbReference>
<dbReference type="OrthoDB" id="1108570at2"/>
<sequence>MMVGGLPYMNLWVLNIVQAIIAVFLSADFLSRDKKLDTTEVIYVRNMSNFQYVAGKTLGILSVFGGLNLLVLAITFVINFVSPDAGFDIVTYVMYPLIISFPTLMFILGLSFFVMQLVRNQAVTFILVLGYIATTIFYLKGKHFGVWDFITFNTPLAYSSYVGFTNISQLVLIRGGYFLMGLSFILLTIFKLPRLSQTKLGSKVMIFPAIIIMLLALSGFAYHVIQNVHNESLIEQQAQQEKALPINAGYEISNYDIVLAHQGNKITGDVSFNVVNTAQNKVIKQLQFFFNNGLKVNEVLVNGSQASFSQKLNFLYVHGIKTPEKIFSLKVSFSGTPNDKLAYFDLSREEREGLHRYDPLVAGKKSCFSTSGYLLLTKESFWYPVVAERNAFRIQKFFTYNLKIKSSSGLHFISQGKKTEKDGWTYFKGDKPYTKVSLIGGPYLTKSVEVDSVQFAVSVRNDGFFFEKYFENLGDTLPSLIQEIKQDYERKLGVKYPYKRLSLVEIPLHFYAHFRGWSISNDNTQPEMIFVPEVGAGIRDFNLSSRVQSEQQRAKRDNKELLDKEMETNVFMNLIGNTFAQPVQGRRFFRSESNVGRTLDSWSAYSVFPLYYNYVYSLNEDDLPFLNMCLESYMLNRVHDSNGRFGRMSSTDKSILFLNKNKGSLKELADKEDLEISIADIMVTVGNNQFAIAQSRVGVDNFSIYIDSLLRTHQMQLIGQASVNKLITGDDGAESTINTNANVELPSFLFGKSQAYEFIDGNRKRYYVSIEVANKGETNGIIKASLQGGRGGRGGRGGGGRRGMSTSFEEIYLIEKGENVRIGIVVDNAPRMMSIHTYLSKNVPSDTRFPVADFKEAPVGFQAHVGKMPLDKEVSIIQANETIVDNEDEGFSVVNTSGRKTLKEVILTMQDEENVENGSEYKTLSFYRPATRWTPVLNSMSFGEFTKSVYYKKAGDGNAVAQFKAKLDVTGRYNVYAMIPSQRLGNFRGRDPKDASYIFTVHHDDGEDLVEVPIDQDESEWAFLGEYYFSEGEAIVELSDKTTKRVVIADAVKWVKL</sequence>